<name>A0A136J2D7_9PEZI</name>
<keyword evidence="1" id="KW-1133">Transmembrane helix</keyword>
<dbReference type="PANTHER" id="PTHR28019:SF3">
    <property type="entry name" value="INTEGRAL MEMBRANE PROTEIN (AFU_ORTHOLOGUE AFUA_6G07470)"/>
    <property type="match status" value="1"/>
</dbReference>
<dbReference type="InterPro" id="IPR009571">
    <property type="entry name" value="SUR7/Rim9-like_fungi"/>
</dbReference>
<dbReference type="GO" id="GO:0031505">
    <property type="term" value="P:fungal-type cell wall organization"/>
    <property type="evidence" value="ECO:0007669"/>
    <property type="project" value="TreeGrafter"/>
</dbReference>
<dbReference type="InParanoid" id="A0A136J2D7"/>
<dbReference type="OrthoDB" id="4480814at2759"/>
<accession>A0A136J2D7</accession>
<keyword evidence="1" id="KW-0812">Transmembrane</keyword>
<dbReference type="GO" id="GO:0005886">
    <property type="term" value="C:plasma membrane"/>
    <property type="evidence" value="ECO:0007669"/>
    <property type="project" value="InterPro"/>
</dbReference>
<protein>
    <submittedName>
        <fullName evidence="2">SUR7/PalI family-domain-containing protein</fullName>
    </submittedName>
</protein>
<feature type="transmembrane region" description="Helical" evidence="1">
    <location>
        <begin position="209"/>
        <end position="230"/>
    </location>
</feature>
<sequence>MGVGRYFCVALPFVLTVASIVCVLIAGLTGVVNNNLNILQLNLTATSIDATTLAKLLNGLDAAGNVNLNNLTNAANSDIQTTLQNINHNIQNLPNNVNPTNNKRNTGTWHDSSLIQELGIPTGASVPSTAGNITAQQLGLANTYQVTVWGFCGTWADGTHNCTKPQFNWAENQLNSKGLARFNQLAGINVTIPKEIDDGLKAFEQMIKWTQVVFIIACIALGIEFVVGIFTACSRAVSCVTWLVSFIAAAAVVAAATMMTVLSLVVVGFVKGSLGKYGAQANVNTAFLSVIWLGAAFALGASFFWLFSICCCKPESRPHKSRSAHADGEKLLPVGAYQPIGEHHGGHTNNYNYGVPQRGGARTDLAYEPYSRQH</sequence>
<keyword evidence="3" id="KW-1185">Reference proteome</keyword>
<organism evidence="2 3">
    <name type="scientific">Microdochium bolleyi</name>
    <dbReference type="NCBI Taxonomy" id="196109"/>
    <lineage>
        <taxon>Eukaryota</taxon>
        <taxon>Fungi</taxon>
        <taxon>Dikarya</taxon>
        <taxon>Ascomycota</taxon>
        <taxon>Pezizomycotina</taxon>
        <taxon>Sordariomycetes</taxon>
        <taxon>Xylariomycetidae</taxon>
        <taxon>Xylariales</taxon>
        <taxon>Microdochiaceae</taxon>
        <taxon>Microdochium</taxon>
    </lineage>
</organism>
<dbReference type="Pfam" id="PF06687">
    <property type="entry name" value="SUR7"/>
    <property type="match status" value="1"/>
</dbReference>
<evidence type="ECO:0000313" key="3">
    <source>
        <dbReference type="Proteomes" id="UP000070501"/>
    </source>
</evidence>
<feature type="transmembrane region" description="Helical" evidence="1">
    <location>
        <begin position="7"/>
        <end position="32"/>
    </location>
</feature>
<gene>
    <name evidence="2" type="ORF">Micbo1qcDRAFT_162974</name>
</gene>
<dbReference type="PANTHER" id="PTHR28019">
    <property type="entry name" value="CELL MEMBRANE PROTEIN YLR413W-RELATED"/>
    <property type="match status" value="1"/>
</dbReference>
<reference evidence="3" key="1">
    <citation type="submission" date="2016-02" db="EMBL/GenBank/DDBJ databases">
        <title>Draft genome sequence of Microdochium bolleyi, a fungal endophyte of beachgrass.</title>
        <authorList>
            <consortium name="DOE Joint Genome Institute"/>
            <person name="David A.S."/>
            <person name="May G."/>
            <person name="Haridas S."/>
            <person name="Lim J."/>
            <person name="Wang M."/>
            <person name="Labutti K."/>
            <person name="Lipzen A."/>
            <person name="Barry K."/>
            <person name="Grigoriev I.V."/>
        </authorList>
    </citation>
    <scope>NUCLEOTIDE SEQUENCE [LARGE SCALE GENOMIC DNA]</scope>
    <source>
        <strain evidence="3">J235TASD1</strain>
    </source>
</reference>
<dbReference type="AlphaFoldDB" id="A0A136J2D7"/>
<proteinExistence type="predicted"/>
<dbReference type="EMBL" id="KQ964250">
    <property type="protein sequence ID" value="KXJ91315.1"/>
    <property type="molecule type" value="Genomic_DNA"/>
</dbReference>
<dbReference type="GO" id="GO:0051285">
    <property type="term" value="C:cell cortex of cell tip"/>
    <property type="evidence" value="ECO:0007669"/>
    <property type="project" value="TreeGrafter"/>
</dbReference>
<dbReference type="InterPro" id="IPR052413">
    <property type="entry name" value="SUR7_domain"/>
</dbReference>
<evidence type="ECO:0000256" key="1">
    <source>
        <dbReference type="SAM" id="Phobius"/>
    </source>
</evidence>
<evidence type="ECO:0000313" key="2">
    <source>
        <dbReference type="EMBL" id="KXJ91315.1"/>
    </source>
</evidence>
<feature type="transmembrane region" description="Helical" evidence="1">
    <location>
        <begin position="242"/>
        <end position="270"/>
    </location>
</feature>
<feature type="transmembrane region" description="Helical" evidence="1">
    <location>
        <begin position="290"/>
        <end position="312"/>
    </location>
</feature>
<dbReference type="Proteomes" id="UP000070501">
    <property type="component" value="Unassembled WGS sequence"/>
</dbReference>
<keyword evidence="1" id="KW-0472">Membrane</keyword>